<gene>
    <name evidence="1" type="ORF">KIN20_021935</name>
</gene>
<keyword evidence="2" id="KW-1185">Reference proteome</keyword>
<evidence type="ECO:0000313" key="2">
    <source>
        <dbReference type="Proteomes" id="UP001196413"/>
    </source>
</evidence>
<protein>
    <submittedName>
        <fullName evidence="1">Uncharacterized protein</fullName>
    </submittedName>
</protein>
<proteinExistence type="predicted"/>
<organism evidence="1 2">
    <name type="scientific">Parelaphostrongylus tenuis</name>
    <name type="common">Meningeal worm</name>
    <dbReference type="NCBI Taxonomy" id="148309"/>
    <lineage>
        <taxon>Eukaryota</taxon>
        <taxon>Metazoa</taxon>
        <taxon>Ecdysozoa</taxon>
        <taxon>Nematoda</taxon>
        <taxon>Chromadorea</taxon>
        <taxon>Rhabditida</taxon>
        <taxon>Rhabditina</taxon>
        <taxon>Rhabditomorpha</taxon>
        <taxon>Strongyloidea</taxon>
        <taxon>Metastrongylidae</taxon>
        <taxon>Parelaphostrongylus</taxon>
    </lineage>
</organism>
<accession>A0AAD5N7J1</accession>
<evidence type="ECO:0000313" key="1">
    <source>
        <dbReference type="EMBL" id="KAJ1362401.1"/>
    </source>
</evidence>
<reference evidence="1" key="1">
    <citation type="submission" date="2021-06" db="EMBL/GenBank/DDBJ databases">
        <title>Parelaphostrongylus tenuis whole genome reference sequence.</title>
        <authorList>
            <person name="Garwood T.J."/>
            <person name="Larsen P.A."/>
            <person name="Fountain-Jones N.M."/>
            <person name="Garbe J.R."/>
            <person name="Macchietto M.G."/>
            <person name="Kania S.A."/>
            <person name="Gerhold R.W."/>
            <person name="Richards J.E."/>
            <person name="Wolf T.M."/>
        </authorList>
    </citation>
    <scope>NUCLEOTIDE SEQUENCE</scope>
    <source>
        <strain evidence="1">MNPRO001-30</strain>
        <tissue evidence="1">Meninges</tissue>
    </source>
</reference>
<dbReference type="AlphaFoldDB" id="A0AAD5N7J1"/>
<dbReference type="EMBL" id="JAHQIW010004432">
    <property type="protein sequence ID" value="KAJ1362401.1"/>
    <property type="molecule type" value="Genomic_DNA"/>
</dbReference>
<dbReference type="Proteomes" id="UP001196413">
    <property type="component" value="Unassembled WGS sequence"/>
</dbReference>
<sequence length="68" mass="7653">MIAISNAYDTVEASQVITISLEKIDVRPDLKQKYKSHGRSKDHHWERVSANAMQDYASAQSTFDAALN</sequence>
<comment type="caution">
    <text evidence="1">The sequence shown here is derived from an EMBL/GenBank/DDBJ whole genome shotgun (WGS) entry which is preliminary data.</text>
</comment>
<name>A0AAD5N7J1_PARTN</name>